<dbReference type="CDD" id="cd02194">
    <property type="entry name" value="ThiL"/>
    <property type="match status" value="1"/>
</dbReference>
<feature type="binding site" evidence="1">
    <location>
        <begin position="119"/>
        <end position="120"/>
    </location>
    <ligand>
        <name>ATP</name>
        <dbReference type="ChEBI" id="CHEBI:30616"/>
    </ligand>
</feature>
<feature type="binding site" evidence="1">
    <location>
        <position position="72"/>
    </location>
    <ligand>
        <name>Mg(2+)</name>
        <dbReference type="ChEBI" id="CHEBI:18420"/>
        <label>2</label>
    </ligand>
</feature>
<keyword evidence="5" id="KW-1185">Reference proteome</keyword>
<keyword evidence="1" id="KW-0547">Nucleotide-binding</keyword>
<dbReference type="GO" id="GO:0009228">
    <property type="term" value="P:thiamine biosynthetic process"/>
    <property type="evidence" value="ECO:0007669"/>
    <property type="project" value="UniProtKB-KW"/>
</dbReference>
<dbReference type="InterPro" id="IPR036676">
    <property type="entry name" value="PurM-like_C_sf"/>
</dbReference>
<feature type="binding site" evidence="1">
    <location>
        <position position="102"/>
    </location>
    <ligand>
        <name>ATP</name>
        <dbReference type="ChEBI" id="CHEBI:30616"/>
    </ligand>
</feature>
<dbReference type="SUPFAM" id="SSF55326">
    <property type="entry name" value="PurM N-terminal domain-like"/>
    <property type="match status" value="1"/>
</dbReference>
<feature type="binding site" evidence="1">
    <location>
        <position position="145"/>
    </location>
    <ligand>
        <name>ATP</name>
        <dbReference type="ChEBI" id="CHEBI:30616"/>
    </ligand>
</feature>
<dbReference type="OrthoDB" id="9802811at2"/>
<feature type="binding site" evidence="1">
    <location>
        <position position="41"/>
    </location>
    <ligand>
        <name>Mg(2+)</name>
        <dbReference type="ChEBI" id="CHEBI:18420"/>
        <label>4</label>
    </ligand>
</feature>
<keyword evidence="1 4" id="KW-0418">Kinase</keyword>
<feature type="binding site" evidence="1">
    <location>
        <position position="261"/>
    </location>
    <ligand>
        <name>substrate</name>
    </ligand>
</feature>
<evidence type="ECO:0000259" key="2">
    <source>
        <dbReference type="Pfam" id="PF00586"/>
    </source>
</evidence>
<gene>
    <name evidence="1 4" type="primary">thiL</name>
    <name evidence="4" type="ORF">DLJ74_19055</name>
</gene>
<dbReference type="GO" id="GO:0009229">
    <property type="term" value="P:thiamine diphosphate biosynthetic process"/>
    <property type="evidence" value="ECO:0007669"/>
    <property type="project" value="UniProtKB-UniRule"/>
</dbReference>
<dbReference type="PIRSF" id="PIRSF005303">
    <property type="entry name" value="Thiam_monoph_kin"/>
    <property type="match status" value="1"/>
</dbReference>
<protein>
    <recommendedName>
        <fullName evidence="1">Thiamine-monophosphate kinase</fullName>
        <shortName evidence="1">TMP kinase</shortName>
        <shortName evidence="1">Thiamine-phosphate kinase</shortName>
        <ecNumber evidence="1">2.7.4.16</ecNumber>
    </recommendedName>
</protein>
<dbReference type="Pfam" id="PF02769">
    <property type="entry name" value="AIRS_C"/>
    <property type="match status" value="1"/>
</dbReference>
<feature type="binding site" evidence="1">
    <location>
        <position position="72"/>
    </location>
    <ligand>
        <name>Mg(2+)</name>
        <dbReference type="ChEBI" id="CHEBI:18420"/>
        <label>4</label>
    </ligand>
</feature>
<feature type="binding site" evidence="1">
    <location>
        <position position="72"/>
    </location>
    <ligand>
        <name>Mg(2+)</name>
        <dbReference type="ChEBI" id="CHEBI:18420"/>
        <label>3</label>
    </ligand>
</feature>
<dbReference type="InterPro" id="IPR016188">
    <property type="entry name" value="PurM-like_N"/>
</dbReference>
<feature type="binding site" evidence="1">
    <location>
        <position position="27"/>
    </location>
    <ligand>
        <name>Mg(2+)</name>
        <dbReference type="ChEBI" id="CHEBI:18420"/>
        <label>4</label>
    </ligand>
</feature>
<feature type="domain" description="PurM-like C-terminal" evidence="3">
    <location>
        <begin position="149"/>
        <end position="299"/>
    </location>
</feature>
<evidence type="ECO:0000259" key="3">
    <source>
        <dbReference type="Pfam" id="PF02769"/>
    </source>
</evidence>
<keyword evidence="1" id="KW-0784">Thiamine biosynthesis</keyword>
<sequence length="325" mass="36529">MDEFQFIQSVTPKFYRQPNVMKGIGDDAAIIRNQHEDTILTVDTMVDMIHFSLKTTKPYHVGYRALAANISDIAAMGGKPTSFLVSIVIPDDWQDQQLNEIYQGMKDLAKNFQMDLIGGDTVSGKQLTLTITVIGSVPQGRARYRSQAKQGDIVFVTGTLGDSACGLHILLHGNENEHDNYEYFIKRHQMPMPRVDFVQACQGITRMALNDISDGIANEANEIALASNQLIELDYNKIPCQSDLYHFSEADRSKWILSGGEDFELIGTIPANEWDILRKVAKETNTKISQIGVVKNNPEKNGSVWIYQHDRYAKLNKSGYTHLSR</sequence>
<evidence type="ECO:0000313" key="4">
    <source>
        <dbReference type="EMBL" id="PWU66528.1"/>
    </source>
</evidence>
<dbReference type="Gene3D" id="3.90.650.10">
    <property type="entry name" value="PurM-like C-terminal domain"/>
    <property type="match status" value="1"/>
</dbReference>
<dbReference type="InterPro" id="IPR006283">
    <property type="entry name" value="ThiL-like"/>
</dbReference>
<dbReference type="Gene3D" id="3.30.1330.10">
    <property type="entry name" value="PurM-like, N-terminal domain"/>
    <property type="match status" value="1"/>
</dbReference>
<organism evidence="4 5">
    <name type="scientific">Gracilibacillus dipsosauri</name>
    <dbReference type="NCBI Taxonomy" id="178340"/>
    <lineage>
        <taxon>Bacteria</taxon>
        <taxon>Bacillati</taxon>
        <taxon>Bacillota</taxon>
        <taxon>Bacilli</taxon>
        <taxon>Bacillales</taxon>
        <taxon>Bacillaceae</taxon>
        <taxon>Gracilibacillus</taxon>
    </lineage>
</organism>
<comment type="catalytic activity">
    <reaction evidence="1">
        <text>thiamine phosphate + ATP = thiamine diphosphate + ADP</text>
        <dbReference type="Rhea" id="RHEA:15913"/>
        <dbReference type="ChEBI" id="CHEBI:30616"/>
        <dbReference type="ChEBI" id="CHEBI:37575"/>
        <dbReference type="ChEBI" id="CHEBI:58937"/>
        <dbReference type="ChEBI" id="CHEBI:456216"/>
        <dbReference type="EC" id="2.7.4.16"/>
    </reaction>
</comment>
<name>A0A317KVR6_9BACI</name>
<feature type="binding site" evidence="1">
    <location>
        <position position="50"/>
    </location>
    <ligand>
        <name>substrate</name>
    </ligand>
</feature>
<dbReference type="RefSeq" id="WP_109985668.1">
    <property type="nucleotide sequence ID" value="NZ_QGTD01000021.1"/>
</dbReference>
<dbReference type="HAMAP" id="MF_02128">
    <property type="entry name" value="TMP_kinase"/>
    <property type="match status" value="1"/>
</dbReference>
<comment type="pathway">
    <text evidence="1">Cofactor biosynthesis; thiamine diphosphate biosynthesis; thiamine diphosphate from thiamine phosphate: step 1/1.</text>
</comment>
<feature type="binding site" evidence="1">
    <location>
        <position position="27"/>
    </location>
    <ligand>
        <name>Mg(2+)</name>
        <dbReference type="ChEBI" id="CHEBI:18420"/>
        <label>3</label>
    </ligand>
</feature>
<dbReference type="InterPro" id="IPR036921">
    <property type="entry name" value="PurM-like_N_sf"/>
</dbReference>
<evidence type="ECO:0000256" key="1">
    <source>
        <dbReference type="HAMAP-Rule" id="MF_02128"/>
    </source>
</evidence>
<dbReference type="EC" id="2.7.4.16" evidence="1"/>
<comment type="miscellaneous">
    <text evidence="1">Reaction mechanism of ThiL seems to utilize a direct, inline transfer of the gamma-phosphate of ATP to TMP rather than a phosphorylated enzyme intermediate.</text>
</comment>
<feature type="binding site" evidence="1">
    <location>
        <position position="320"/>
    </location>
    <ligand>
        <name>substrate</name>
    </ligand>
</feature>
<dbReference type="InterPro" id="IPR010918">
    <property type="entry name" value="PurM-like_C_dom"/>
</dbReference>
<dbReference type="AlphaFoldDB" id="A0A317KVR6"/>
<comment type="caution">
    <text evidence="4">The sequence shown here is derived from an EMBL/GenBank/DDBJ whole genome shotgun (WGS) entry which is preliminary data.</text>
</comment>
<feature type="binding site" evidence="1">
    <location>
        <position position="213"/>
    </location>
    <ligand>
        <name>ATP</name>
        <dbReference type="ChEBI" id="CHEBI:30616"/>
    </ligand>
</feature>
<dbReference type="Pfam" id="PF00586">
    <property type="entry name" value="AIRS"/>
    <property type="match status" value="1"/>
</dbReference>
<comment type="function">
    <text evidence="1">Catalyzes the ATP-dependent phosphorylation of thiamine-monophosphate (TMP) to form thiamine-pyrophosphate (TPP), the active form of vitamin B1.</text>
</comment>
<keyword evidence="1" id="KW-0808">Transferase</keyword>
<dbReference type="SUPFAM" id="SSF56042">
    <property type="entry name" value="PurM C-terminal domain-like"/>
    <property type="match status" value="1"/>
</dbReference>
<feature type="binding site" evidence="1">
    <location>
        <position position="211"/>
    </location>
    <ligand>
        <name>Mg(2+)</name>
        <dbReference type="ChEBI" id="CHEBI:18420"/>
        <label>3</label>
    </ligand>
</feature>
<feature type="binding site" evidence="1">
    <location>
        <position position="43"/>
    </location>
    <ligand>
        <name>Mg(2+)</name>
        <dbReference type="ChEBI" id="CHEBI:18420"/>
        <label>2</label>
    </ligand>
</feature>
<dbReference type="EMBL" id="QGTD01000021">
    <property type="protein sequence ID" value="PWU66528.1"/>
    <property type="molecule type" value="Genomic_DNA"/>
</dbReference>
<feature type="binding site" evidence="1">
    <location>
        <position position="120"/>
    </location>
    <ligand>
        <name>Mg(2+)</name>
        <dbReference type="ChEBI" id="CHEBI:18420"/>
        <label>1</label>
    </ligand>
</feature>
<comment type="similarity">
    <text evidence="1">Belongs to the thiamine-monophosphate kinase family.</text>
</comment>
<proteinExistence type="inferred from homology"/>
<keyword evidence="1" id="KW-0067">ATP-binding</keyword>
<dbReference type="GO" id="GO:0000287">
    <property type="term" value="F:magnesium ion binding"/>
    <property type="evidence" value="ECO:0007669"/>
    <property type="project" value="UniProtKB-UniRule"/>
</dbReference>
<dbReference type="NCBIfam" id="TIGR01379">
    <property type="entry name" value="thiL"/>
    <property type="match status" value="1"/>
</dbReference>
<keyword evidence="1" id="KW-0479">Metal-binding</keyword>
<dbReference type="UniPathway" id="UPA00060">
    <property type="reaction ID" value="UER00142"/>
</dbReference>
<dbReference type="GO" id="GO:0005524">
    <property type="term" value="F:ATP binding"/>
    <property type="evidence" value="ECO:0007669"/>
    <property type="project" value="UniProtKB-UniRule"/>
</dbReference>
<dbReference type="GO" id="GO:0009030">
    <property type="term" value="F:thiamine-phosphate kinase activity"/>
    <property type="evidence" value="ECO:0007669"/>
    <property type="project" value="UniProtKB-UniRule"/>
</dbReference>
<feature type="binding site" evidence="1">
    <location>
        <position position="43"/>
    </location>
    <ligand>
        <name>Mg(2+)</name>
        <dbReference type="ChEBI" id="CHEBI:18420"/>
        <label>1</label>
    </ligand>
</feature>
<evidence type="ECO:0000313" key="5">
    <source>
        <dbReference type="Proteomes" id="UP000245624"/>
    </source>
</evidence>
<comment type="caution">
    <text evidence="1">Lacks conserved residue(s) required for the propagation of feature annotation.</text>
</comment>
<dbReference type="Proteomes" id="UP000245624">
    <property type="component" value="Unassembled WGS sequence"/>
</dbReference>
<accession>A0A317KVR6</accession>
<dbReference type="PANTHER" id="PTHR30270">
    <property type="entry name" value="THIAMINE-MONOPHOSPHATE KINASE"/>
    <property type="match status" value="1"/>
</dbReference>
<keyword evidence="1" id="KW-0460">Magnesium</keyword>
<reference evidence="4 5" key="1">
    <citation type="submission" date="2018-05" db="EMBL/GenBank/DDBJ databases">
        <title>Genomic analysis of Gracilibacillus dipsosauri DD1 reveals novel features of a salt-tolerant amylase.</title>
        <authorList>
            <person name="Deutch C.E."/>
            <person name="Yang S."/>
        </authorList>
    </citation>
    <scope>NUCLEOTIDE SEQUENCE [LARGE SCALE GENOMIC DNA]</scope>
    <source>
        <strain evidence="4 5">DD1</strain>
    </source>
</reference>
<feature type="binding site" evidence="1">
    <location>
        <position position="214"/>
    </location>
    <ligand>
        <name>Mg(2+)</name>
        <dbReference type="ChEBI" id="CHEBI:18420"/>
        <label>5</label>
    </ligand>
</feature>
<dbReference type="PANTHER" id="PTHR30270:SF0">
    <property type="entry name" value="THIAMINE-MONOPHOSPHATE KINASE"/>
    <property type="match status" value="1"/>
</dbReference>
<feature type="domain" description="PurM-like N-terminal" evidence="2">
    <location>
        <begin position="25"/>
        <end position="137"/>
    </location>
</feature>